<dbReference type="GO" id="GO:0043001">
    <property type="term" value="P:Golgi to plasma membrane protein transport"/>
    <property type="evidence" value="ECO:0007669"/>
    <property type="project" value="TreeGrafter"/>
</dbReference>
<dbReference type="InterPro" id="IPR036865">
    <property type="entry name" value="CRAL-TRIO_dom_sf"/>
</dbReference>
<keyword evidence="1" id="KW-0256">Endoplasmic reticulum</keyword>
<keyword evidence="1" id="KW-0813">Transport</keyword>
<dbReference type="GO" id="GO:0005789">
    <property type="term" value="C:endoplasmic reticulum membrane"/>
    <property type="evidence" value="ECO:0007669"/>
    <property type="project" value="UniProtKB-SubCell"/>
</dbReference>
<dbReference type="EMBL" id="JANBVN010000030">
    <property type="protein sequence ID" value="KAJ9160887.1"/>
    <property type="molecule type" value="Genomic_DNA"/>
</dbReference>
<keyword evidence="1" id="KW-0445">Lipid transport</keyword>
<dbReference type="AlphaFoldDB" id="A0AA38SFW5"/>
<comment type="caution">
    <text evidence="2">The sequence shown here is derived from an EMBL/GenBank/DDBJ whole genome shotgun (WGS) entry which is preliminary data.</text>
</comment>
<dbReference type="Gene3D" id="3.40.525.10">
    <property type="entry name" value="CRAL-TRIO lipid binding domain"/>
    <property type="match status" value="1"/>
</dbReference>
<dbReference type="GO" id="GO:0008526">
    <property type="term" value="F:phosphatidylinositol transfer activity"/>
    <property type="evidence" value="ECO:0007669"/>
    <property type="project" value="UniProtKB-UniRule"/>
</dbReference>
<evidence type="ECO:0000313" key="2">
    <source>
        <dbReference type="EMBL" id="KAJ9160887.1"/>
    </source>
</evidence>
<keyword evidence="1" id="KW-0963">Cytoplasm</keyword>
<sequence length="292" mass="33846">MVIPEAKLDFMHESCHDIMMELQHFEMWGVNLLGTDTKHLPTRVFDHKRFARIGYIHEKQGVDGNVVVVFAFYGHMKHELIHEPQGLEEYIRWRVVMMEMAVDRLRIGSCKSMSNYHVVDSYKVIHVIDLTGLARAYWRYWRQRHQTVLQTFVEHYPNLVSQTFVTCNSDCKVDFSINVWQHLPTKTFKHTTFVDPRHNLSFHLPQIVGEWPKEFSVNETAPSVCTGDGPTLDMGDDEAFEIPDGRPPGRQHTILSGTPSVFTTRRGITRRTSNDTTHTMLEEEGVCQTMAE</sequence>
<dbReference type="PANTHER" id="PTHR47669">
    <property type="entry name" value="PHOSPHATIDYLINOSITOL TRANSFER PROTEIN SFH5"/>
    <property type="match status" value="1"/>
</dbReference>
<organism evidence="2 3">
    <name type="scientific">Coniochaeta hoffmannii</name>
    <dbReference type="NCBI Taxonomy" id="91930"/>
    <lineage>
        <taxon>Eukaryota</taxon>
        <taxon>Fungi</taxon>
        <taxon>Dikarya</taxon>
        <taxon>Ascomycota</taxon>
        <taxon>Pezizomycotina</taxon>
        <taxon>Sordariomycetes</taxon>
        <taxon>Sordariomycetidae</taxon>
        <taxon>Coniochaetales</taxon>
        <taxon>Coniochaetaceae</taxon>
        <taxon>Coniochaeta</taxon>
    </lineage>
</organism>
<keyword evidence="1" id="KW-0492">Microsome</keyword>
<dbReference type="GO" id="GO:0005886">
    <property type="term" value="C:plasma membrane"/>
    <property type="evidence" value="ECO:0007669"/>
    <property type="project" value="TreeGrafter"/>
</dbReference>
<evidence type="ECO:0000256" key="1">
    <source>
        <dbReference type="RuleBase" id="RU367059"/>
    </source>
</evidence>
<dbReference type="GO" id="GO:0005829">
    <property type="term" value="C:cytosol"/>
    <property type="evidence" value="ECO:0007669"/>
    <property type="project" value="TreeGrafter"/>
</dbReference>
<dbReference type="Proteomes" id="UP001174691">
    <property type="component" value="Unassembled WGS sequence"/>
</dbReference>
<keyword evidence="1" id="KW-0472">Membrane</keyword>
<dbReference type="GO" id="GO:0032541">
    <property type="term" value="C:cortical endoplasmic reticulum"/>
    <property type="evidence" value="ECO:0007669"/>
    <property type="project" value="TreeGrafter"/>
</dbReference>
<dbReference type="GO" id="GO:0017157">
    <property type="term" value="P:regulation of exocytosis"/>
    <property type="evidence" value="ECO:0007669"/>
    <property type="project" value="TreeGrafter"/>
</dbReference>
<dbReference type="SUPFAM" id="SSF52087">
    <property type="entry name" value="CRAL/TRIO domain"/>
    <property type="match status" value="1"/>
</dbReference>
<dbReference type="InterPro" id="IPR042938">
    <property type="entry name" value="Sfh5"/>
</dbReference>
<proteinExistence type="inferred from homology"/>
<keyword evidence="3" id="KW-1185">Reference proteome</keyword>
<accession>A0AA38SFW5</accession>
<comment type="function">
    <text evidence="1">Non-classical phosphatidylinositol (PtdIns) transfer protein (PITP), which exhibits PtdIns-binding/transfer activity in the absence of detectable PtdCho-binding/transfer activity. Regulates PtdIns(4,5)P2 homeostasis at the plasma membrane.</text>
</comment>
<comment type="subcellular location">
    <subcellularLocation>
        <location evidence="1">Cytoplasm</location>
    </subcellularLocation>
    <subcellularLocation>
        <location evidence="1">Endoplasmic reticulum membrane</location>
        <topology evidence="1">Peripheral membrane protein</topology>
    </subcellularLocation>
    <subcellularLocation>
        <location evidence="1">Microsome membrane</location>
        <topology evidence="1">Peripheral membrane protein</topology>
    </subcellularLocation>
</comment>
<protein>
    <recommendedName>
        <fullName evidence="1">Phosphatidylinositol transfer protein SFH5</fullName>
        <shortName evidence="1">PITP SFH5</shortName>
    </recommendedName>
</protein>
<comment type="similarity">
    <text evidence="1">Belongs to the SFH5 family.</text>
</comment>
<name>A0AA38SFW5_9PEZI</name>
<evidence type="ECO:0000313" key="3">
    <source>
        <dbReference type="Proteomes" id="UP001174691"/>
    </source>
</evidence>
<gene>
    <name evidence="2" type="ORF">NKR19_g2873</name>
</gene>
<dbReference type="PANTHER" id="PTHR47669:SF1">
    <property type="entry name" value="PHOSPHATIDYLINOSITOL TRANSFER PROTEIN SFH5"/>
    <property type="match status" value="1"/>
</dbReference>
<reference evidence="2" key="1">
    <citation type="submission" date="2022-07" db="EMBL/GenBank/DDBJ databases">
        <title>Fungi with potential for degradation of polypropylene.</title>
        <authorList>
            <person name="Gostincar C."/>
        </authorList>
    </citation>
    <scope>NUCLEOTIDE SEQUENCE</scope>
    <source>
        <strain evidence="2">EXF-13287</strain>
    </source>
</reference>
<dbReference type="GO" id="GO:0046872">
    <property type="term" value="F:metal ion binding"/>
    <property type="evidence" value="ECO:0007669"/>
    <property type="project" value="UniProtKB-KW"/>
</dbReference>